<sequence>MSVDPIARPDFNPMTYRPANEERMARVRAVSDAYWQARETLETLRAELHAELRDAKASGHSYPQLSEVSGLSVAAIQRAIATGDTQT</sequence>
<dbReference type="Proteomes" id="UP000201946">
    <property type="component" value="Segment"/>
</dbReference>
<accession>A0A0F6YRK9</accession>
<dbReference type="GeneID" id="26796413"/>
<gene>
    <name evidence="1" type="primary">130</name>
    <name evidence="1" type="ORF">SEA_MINDY_130</name>
</gene>
<dbReference type="RefSeq" id="YP_009225415.1">
    <property type="nucleotide sequence ID" value="NC_029093.1"/>
</dbReference>
<evidence type="ECO:0008006" key="3">
    <source>
        <dbReference type="Google" id="ProtNLM"/>
    </source>
</evidence>
<dbReference type="EMBL" id="KR080204">
    <property type="protein sequence ID" value="AKF15158.1"/>
    <property type="molecule type" value="Genomic_DNA"/>
</dbReference>
<evidence type="ECO:0000313" key="2">
    <source>
        <dbReference type="Proteomes" id="UP000201946"/>
    </source>
</evidence>
<reference evidence="1 2" key="1">
    <citation type="journal article" date="2015" name="Genome Announc.">
        <title>Genome Sequence of Mycobacteriophage Mindy.</title>
        <authorList>
            <person name="Pope W.H."/>
            <person name="Bernstein N.I."/>
            <person name="Fasolas C.S."/>
            <person name="Mezghani N."/>
            <person name="Pressimone C.A."/>
            <person name="Selvakumar P."/>
            <person name="Stanton A.C."/>
            <person name="Lapin J.S."/>
            <person name="Prout A.K."/>
            <person name="Grubb S.R."/>
            <person name="Warner M.H."/>
            <person name="Bowman C.A."/>
            <person name="Russell D.A."/>
            <person name="Hatfull G.F."/>
        </authorList>
    </citation>
    <scope>NUCLEOTIDE SEQUENCE [LARGE SCALE GENOMIC DNA]</scope>
</reference>
<name>A0A0F6YRK9_9CAUD</name>
<organism evidence="1 2">
    <name type="scientific">Mycobacterium phage Mindy</name>
    <dbReference type="NCBI Taxonomy" id="1647311"/>
    <lineage>
        <taxon>Viruses</taxon>
        <taxon>Duplodnaviria</taxon>
        <taxon>Heunggongvirae</taxon>
        <taxon>Uroviricota</taxon>
        <taxon>Caudoviricetes</taxon>
        <taxon>Kostyavirus</taxon>
        <taxon>Kostyavirus toto</taxon>
    </lineage>
</organism>
<proteinExistence type="predicted"/>
<protein>
    <recommendedName>
        <fullName evidence="3">Helix-turn-helix DNA binding domain protein</fullName>
    </recommendedName>
</protein>
<evidence type="ECO:0000313" key="1">
    <source>
        <dbReference type="EMBL" id="AKF15158.1"/>
    </source>
</evidence>
<dbReference type="KEGG" id="vg:26796413"/>